<keyword evidence="4" id="KW-0963">Cytoplasm</keyword>
<proteinExistence type="inferred from homology"/>
<feature type="modified residue" description="N5-methylglutamine" evidence="4">
    <location>
        <position position="218"/>
    </location>
</feature>
<evidence type="ECO:0000256" key="4">
    <source>
        <dbReference type="HAMAP-Rule" id="MF_00094"/>
    </source>
</evidence>
<comment type="PTM">
    <text evidence="4">Methylated by PrmC. Methylation increases the termination efficiency of RF2.</text>
</comment>
<evidence type="ECO:0000256" key="5">
    <source>
        <dbReference type="NCBIfam" id="TIGR00020"/>
    </source>
</evidence>
<keyword evidence="2 4" id="KW-0488">Methylation</keyword>
<dbReference type="GO" id="GO:0016149">
    <property type="term" value="F:translation release factor activity, codon specific"/>
    <property type="evidence" value="ECO:0007669"/>
    <property type="project" value="UniProtKB-UniRule"/>
</dbReference>
<dbReference type="GO" id="GO:0005737">
    <property type="term" value="C:cytoplasm"/>
    <property type="evidence" value="ECO:0007669"/>
    <property type="project" value="UniProtKB-SubCell"/>
</dbReference>
<keyword evidence="3 4" id="KW-0648">Protein biosynthesis</keyword>
<dbReference type="NCBIfam" id="TIGR00020">
    <property type="entry name" value="prfB"/>
    <property type="match status" value="1"/>
</dbReference>
<dbReference type="HAMAP" id="MF_00094">
    <property type="entry name" value="Rel_fac_2"/>
    <property type="match status" value="1"/>
</dbReference>
<evidence type="ECO:0000259" key="7">
    <source>
        <dbReference type="PROSITE" id="PS00745"/>
    </source>
</evidence>
<comment type="function">
    <text evidence="4">Peptide chain release factor 2 directs the termination of translation in response to the peptide chain termination codons UGA and UAA.</text>
</comment>
<evidence type="ECO:0000256" key="3">
    <source>
        <dbReference type="ARBA" id="ARBA00022917"/>
    </source>
</evidence>
<gene>
    <name evidence="4" type="primary">prfB</name>
    <name evidence="8" type="ORF">A3H51_01545</name>
</gene>
<evidence type="ECO:0000256" key="2">
    <source>
        <dbReference type="ARBA" id="ARBA00022481"/>
    </source>
</evidence>
<dbReference type="Pfam" id="PF00472">
    <property type="entry name" value="RF-1"/>
    <property type="match status" value="1"/>
</dbReference>
<name>A0A1G2HIP9_9BACT</name>
<evidence type="ECO:0000256" key="6">
    <source>
        <dbReference type="SAM" id="MobiDB-lite"/>
    </source>
</evidence>
<reference evidence="8 9" key="1">
    <citation type="journal article" date="2016" name="Nat. Commun.">
        <title>Thousands of microbial genomes shed light on interconnected biogeochemical processes in an aquifer system.</title>
        <authorList>
            <person name="Anantharaman K."/>
            <person name="Brown C.T."/>
            <person name="Hug L.A."/>
            <person name="Sharon I."/>
            <person name="Castelle C.J."/>
            <person name="Probst A.J."/>
            <person name="Thomas B.C."/>
            <person name="Singh A."/>
            <person name="Wilkins M.J."/>
            <person name="Karaoz U."/>
            <person name="Brodie E.L."/>
            <person name="Williams K.H."/>
            <person name="Hubbard S.S."/>
            <person name="Banfield J.F."/>
        </authorList>
    </citation>
    <scope>NUCLEOTIDE SEQUENCE [LARGE SCALE GENOMIC DNA]</scope>
</reference>
<dbReference type="PANTHER" id="PTHR43116:SF3">
    <property type="entry name" value="CLASS I PEPTIDE CHAIN RELEASE FACTOR"/>
    <property type="match status" value="1"/>
</dbReference>
<dbReference type="Proteomes" id="UP000178509">
    <property type="component" value="Unassembled WGS sequence"/>
</dbReference>
<dbReference type="InterPro" id="IPR000352">
    <property type="entry name" value="Pep_chain_release_fac_I"/>
</dbReference>
<feature type="domain" description="Prokaryotic-type class I peptide chain release factors" evidence="7">
    <location>
        <begin position="211"/>
        <end position="227"/>
    </location>
</feature>
<comment type="caution">
    <text evidence="8">The sequence shown here is derived from an EMBL/GenBank/DDBJ whole genome shotgun (WGS) entry which is preliminary data.</text>
</comment>
<dbReference type="Gene3D" id="1.20.58.410">
    <property type="entry name" value="Release factor"/>
    <property type="match status" value="1"/>
</dbReference>
<dbReference type="SMART" id="SM00937">
    <property type="entry name" value="PCRF"/>
    <property type="match status" value="1"/>
</dbReference>
<comment type="similarity">
    <text evidence="1 4">Belongs to the prokaryotic/mitochondrial release factor family.</text>
</comment>
<feature type="compositionally biased region" description="Basic and acidic residues" evidence="6">
    <location>
        <begin position="1"/>
        <end position="10"/>
    </location>
</feature>
<dbReference type="SUPFAM" id="SSF75620">
    <property type="entry name" value="Release factor"/>
    <property type="match status" value="1"/>
</dbReference>
<dbReference type="InterPro" id="IPR005139">
    <property type="entry name" value="PCRF"/>
</dbReference>
<evidence type="ECO:0000256" key="1">
    <source>
        <dbReference type="ARBA" id="ARBA00010835"/>
    </source>
</evidence>
<evidence type="ECO:0000313" key="8">
    <source>
        <dbReference type="EMBL" id="OGZ62101.1"/>
    </source>
</evidence>
<comment type="subcellular location">
    <subcellularLocation>
        <location evidence="4">Cytoplasm</location>
    </subcellularLocation>
</comment>
<evidence type="ECO:0000313" key="9">
    <source>
        <dbReference type="Proteomes" id="UP000178509"/>
    </source>
</evidence>
<dbReference type="PANTHER" id="PTHR43116">
    <property type="entry name" value="PEPTIDE CHAIN RELEASE FACTOR 2"/>
    <property type="match status" value="1"/>
</dbReference>
<sequence>MEGIEAEIKEPNFWSDSQKASQTQKKLSDLREEVNLWEGIKNEIQELLELREEGKDDSQIQKDIGKRVKELEKKYQTEEFKIFLSAKFDRNDAFLTIYSGAGGLDAQDWTGMLFDMYKKYFEKKGYKYEIRSISYGEGRGIKEASVEIQGLYTYGFLKGEIGVHRLVRISPFSSQQLRHTSFAMVEILPKLEKVEKEFEIPQEDLRIDTYRASGPGGQNVNMRSTAVRLTHIPTGVSTSSQSERSQAVNRQRAMDLLHSRLYMLKIKKQKKELKELKGEDVAIEWGSQIRSYVLHPYKMVKDHRTGVEISDAEAVLNGGLDEFIDAQVKQLG</sequence>
<dbReference type="AlphaFoldDB" id="A0A1G2HIP9"/>
<organism evidence="8 9">
    <name type="scientific">Candidatus Spechtbacteria bacterium RIFCSPLOWO2_02_FULL_38_8</name>
    <dbReference type="NCBI Taxonomy" id="1802164"/>
    <lineage>
        <taxon>Bacteria</taxon>
        <taxon>Candidatus Spechtiibacteriota</taxon>
    </lineage>
</organism>
<accession>A0A1G2HIP9</accession>
<dbReference type="InterPro" id="IPR045853">
    <property type="entry name" value="Pep_chain_release_fac_I_sf"/>
</dbReference>
<dbReference type="InterPro" id="IPR004374">
    <property type="entry name" value="PrfB"/>
</dbReference>
<dbReference type="STRING" id="1802164.A3H51_01545"/>
<feature type="region of interest" description="Disordered" evidence="6">
    <location>
        <begin position="1"/>
        <end position="20"/>
    </location>
</feature>
<protein>
    <recommendedName>
        <fullName evidence="4 5">Peptide chain release factor 2</fullName>
        <shortName evidence="4">RF-2</shortName>
    </recommendedName>
</protein>
<dbReference type="Gene3D" id="3.30.160.20">
    <property type="match status" value="1"/>
</dbReference>
<dbReference type="PROSITE" id="PS00745">
    <property type="entry name" value="RF_PROK_I"/>
    <property type="match status" value="1"/>
</dbReference>
<dbReference type="EMBL" id="MHOJ01000028">
    <property type="protein sequence ID" value="OGZ62101.1"/>
    <property type="molecule type" value="Genomic_DNA"/>
</dbReference>
<dbReference type="Gene3D" id="3.30.70.1660">
    <property type="match status" value="1"/>
</dbReference>
<dbReference type="Pfam" id="PF03462">
    <property type="entry name" value="PCRF"/>
    <property type="match status" value="1"/>
</dbReference>